<evidence type="ECO:0000256" key="1">
    <source>
        <dbReference type="SAM" id="MobiDB-lite"/>
    </source>
</evidence>
<protein>
    <submittedName>
        <fullName evidence="2">Uncharacterized protein</fullName>
    </submittedName>
</protein>
<gene>
    <name evidence="2" type="ORF">ElyMa_006469800</name>
</gene>
<evidence type="ECO:0000313" key="2">
    <source>
        <dbReference type="EMBL" id="GFS03397.1"/>
    </source>
</evidence>
<dbReference type="EMBL" id="BMAT01012993">
    <property type="protein sequence ID" value="GFS03397.1"/>
    <property type="molecule type" value="Genomic_DNA"/>
</dbReference>
<evidence type="ECO:0000313" key="3">
    <source>
        <dbReference type="Proteomes" id="UP000762676"/>
    </source>
</evidence>
<feature type="compositionally biased region" description="Polar residues" evidence="1">
    <location>
        <begin position="69"/>
        <end position="82"/>
    </location>
</feature>
<feature type="region of interest" description="Disordered" evidence="1">
    <location>
        <begin position="55"/>
        <end position="101"/>
    </location>
</feature>
<keyword evidence="3" id="KW-1185">Reference proteome</keyword>
<dbReference type="AlphaFoldDB" id="A0AAV4I1P5"/>
<feature type="compositionally biased region" description="Basic and acidic residues" evidence="1">
    <location>
        <begin position="84"/>
        <end position="94"/>
    </location>
</feature>
<name>A0AAV4I1P5_9GAST</name>
<sequence length="134" mass="15797">MRWREFVAALVTNSKKGRKRAIENIIVQKRWRWIGHVLRKDQNAIPRVAVQWKPEGRRKHGRPKITWRGTVQTRGAQETWTPQDHLEKDSESRGRNHGTVMGQSWDTLRTLARDRVRWRVFVAALGANSKRGRK</sequence>
<reference evidence="2 3" key="1">
    <citation type="journal article" date="2021" name="Elife">
        <title>Chloroplast acquisition without the gene transfer in kleptoplastic sea slugs, Plakobranchus ocellatus.</title>
        <authorList>
            <person name="Maeda T."/>
            <person name="Takahashi S."/>
            <person name="Yoshida T."/>
            <person name="Shimamura S."/>
            <person name="Takaki Y."/>
            <person name="Nagai Y."/>
            <person name="Toyoda A."/>
            <person name="Suzuki Y."/>
            <person name="Arimoto A."/>
            <person name="Ishii H."/>
            <person name="Satoh N."/>
            <person name="Nishiyama T."/>
            <person name="Hasebe M."/>
            <person name="Maruyama T."/>
            <person name="Minagawa J."/>
            <person name="Obokata J."/>
            <person name="Shigenobu S."/>
        </authorList>
    </citation>
    <scope>NUCLEOTIDE SEQUENCE [LARGE SCALE GENOMIC DNA]</scope>
</reference>
<dbReference type="Proteomes" id="UP000762676">
    <property type="component" value="Unassembled WGS sequence"/>
</dbReference>
<accession>A0AAV4I1P5</accession>
<organism evidence="2 3">
    <name type="scientific">Elysia marginata</name>
    <dbReference type="NCBI Taxonomy" id="1093978"/>
    <lineage>
        <taxon>Eukaryota</taxon>
        <taxon>Metazoa</taxon>
        <taxon>Spiralia</taxon>
        <taxon>Lophotrochozoa</taxon>
        <taxon>Mollusca</taxon>
        <taxon>Gastropoda</taxon>
        <taxon>Heterobranchia</taxon>
        <taxon>Euthyneura</taxon>
        <taxon>Panpulmonata</taxon>
        <taxon>Sacoglossa</taxon>
        <taxon>Placobranchoidea</taxon>
        <taxon>Plakobranchidae</taxon>
        <taxon>Elysia</taxon>
    </lineage>
</organism>
<feature type="compositionally biased region" description="Basic residues" evidence="1">
    <location>
        <begin position="56"/>
        <end position="65"/>
    </location>
</feature>
<comment type="caution">
    <text evidence="2">The sequence shown here is derived from an EMBL/GenBank/DDBJ whole genome shotgun (WGS) entry which is preliminary data.</text>
</comment>
<proteinExistence type="predicted"/>